<protein>
    <submittedName>
        <fullName evidence="2">Uncharacterized protein</fullName>
    </submittedName>
</protein>
<sequence length="302" mass="34001">MQFSCSLNLAYVATLFALVNVAVACTIGQGLQIIARFQAPTCRNGTCDGGLWDEIDGYVKQAKLGRVPIMININHEWKIANAWSTDSKKYVSDMVKSYVDDGAIVTAYVSTDYGEEPESDVKGNVQDWLCSDFGYDYPCPITGIFFDEAPADPRESLYTIYEGYTNYARSIMSDAFIFYNAGGTWGTSYPYQKITSAYCVREKPRDEFVSDWPSEVAQWIRDNDMEGYTDSVSGTQMGQTAIIIYDATESYSSWEEVANIGRDNNVKWVSVTTDYESLPDYHVHIIDYLCEHTYGDACRLTN</sequence>
<dbReference type="Pfam" id="PF12138">
    <property type="entry name" value="Spherulin4"/>
    <property type="match status" value="1"/>
</dbReference>
<feature type="chain" id="PRO_5005538878" evidence="1">
    <location>
        <begin position="25"/>
        <end position="302"/>
    </location>
</feature>
<dbReference type="OrthoDB" id="5342184at2759"/>
<dbReference type="Proteomes" id="UP000054560">
    <property type="component" value="Unassembled WGS sequence"/>
</dbReference>
<proteinExistence type="predicted"/>
<dbReference type="GeneID" id="25906818"/>
<organism evidence="2 3">
    <name type="scientific">Sphaeroforma arctica JP610</name>
    <dbReference type="NCBI Taxonomy" id="667725"/>
    <lineage>
        <taxon>Eukaryota</taxon>
        <taxon>Ichthyosporea</taxon>
        <taxon>Ichthyophonida</taxon>
        <taxon>Sphaeroforma</taxon>
    </lineage>
</organism>
<keyword evidence="1" id="KW-0732">Signal</keyword>
<feature type="signal peptide" evidence="1">
    <location>
        <begin position="1"/>
        <end position="24"/>
    </location>
</feature>
<name>A0A0L0FXI4_9EUKA</name>
<keyword evidence="3" id="KW-1185">Reference proteome</keyword>
<evidence type="ECO:0000313" key="3">
    <source>
        <dbReference type="Proteomes" id="UP000054560"/>
    </source>
</evidence>
<accession>A0A0L0FXI4</accession>
<dbReference type="EMBL" id="KQ242041">
    <property type="protein sequence ID" value="KNC81354.1"/>
    <property type="molecule type" value="Genomic_DNA"/>
</dbReference>
<evidence type="ECO:0000256" key="1">
    <source>
        <dbReference type="SAM" id="SignalP"/>
    </source>
</evidence>
<dbReference type="AlphaFoldDB" id="A0A0L0FXI4"/>
<dbReference type="RefSeq" id="XP_014155256.1">
    <property type="nucleotide sequence ID" value="XM_014299781.1"/>
</dbReference>
<reference evidence="2 3" key="1">
    <citation type="submission" date="2011-02" db="EMBL/GenBank/DDBJ databases">
        <title>The Genome Sequence of Sphaeroforma arctica JP610.</title>
        <authorList>
            <consortium name="The Broad Institute Genome Sequencing Platform"/>
            <person name="Russ C."/>
            <person name="Cuomo C."/>
            <person name="Young S.K."/>
            <person name="Zeng Q."/>
            <person name="Gargeya S."/>
            <person name="Alvarado L."/>
            <person name="Berlin A."/>
            <person name="Chapman S.B."/>
            <person name="Chen Z."/>
            <person name="Freedman E."/>
            <person name="Gellesch M."/>
            <person name="Goldberg J."/>
            <person name="Griggs A."/>
            <person name="Gujja S."/>
            <person name="Heilman E."/>
            <person name="Heiman D."/>
            <person name="Howarth C."/>
            <person name="Mehta T."/>
            <person name="Neiman D."/>
            <person name="Pearson M."/>
            <person name="Roberts A."/>
            <person name="Saif S."/>
            <person name="Shea T."/>
            <person name="Shenoy N."/>
            <person name="Sisk P."/>
            <person name="Stolte C."/>
            <person name="Sykes S."/>
            <person name="White J."/>
            <person name="Yandava C."/>
            <person name="Burger G."/>
            <person name="Gray M.W."/>
            <person name="Holland P.W.H."/>
            <person name="King N."/>
            <person name="Lang F.B.F."/>
            <person name="Roger A.J."/>
            <person name="Ruiz-Trillo I."/>
            <person name="Haas B."/>
            <person name="Nusbaum C."/>
            <person name="Birren B."/>
        </authorList>
    </citation>
    <scope>NUCLEOTIDE SEQUENCE [LARGE SCALE GENOMIC DNA]</scope>
    <source>
        <strain evidence="2 3">JP610</strain>
    </source>
</reference>
<dbReference type="InterPro" id="IPR021986">
    <property type="entry name" value="Spherulin4"/>
</dbReference>
<gene>
    <name evidence="2" type="ORF">SARC_06314</name>
</gene>
<evidence type="ECO:0000313" key="2">
    <source>
        <dbReference type="EMBL" id="KNC81354.1"/>
    </source>
</evidence>